<accession>A0A4V2YK31</accession>
<sequence>MADVRVRPHPLTEAGGIVRRVGGAVPRPAPSAHRRGVRERKPGADPRCLGRSAPAQPGPAERGADESSPCRDEGRRARRFDGGRRWIDRPLRLAGDPRSDPLRGPGAASARRARGRDGSARRKPAARGAHVRTAVDEACRSDVTENIRASAPERDRLTAGLVLARAILADPIRAGDAVWRHLTYFHASVVRPLLEHSPDAEREQVLRWAGALGGAAVLMELAEAAMDAGMSDDVVHDLMTLADLVAGTVPEGDLPGASRGEVLVGGPGGEFVVLTVDEQGDPRWSSALEATERPAVEAAVDAVLSAYPSREPAAESWPFMPHVRWPSPVALSEAATDLPMALWLLSEIFGLGPSPLVSAGRYDGTNFQPLSPSELDPRVDAARAVRRDLLVPTATGWQCHPGDGSPPRNFPAPRTLDGAASIVWGEQWSQKKRDAHKQELDLLGWHFVDWSRTPEDQPIPDCTISQVRQLERHFLDKSGPGTVAMLGGTRHSGRSVIVRRLAAGLARRKRPWTVQVITGATRELPDRHSALRIADHAVSAAAHPADQSGRWLLVFEDLQPTGDGNASEVLRFVAEQLRITVLGVLEYAENSSVDWDTDNAYVATAVVGQEARRRFVEDLAAADTSLDPDPALAALNSGVPVDLRMLTRLMSGDADLASRRSARFREMWQEDREALVFTAAVSLVSGDVEEQRLDTISDDDRWLFGIGPGRGPGTLRMTSANDCVAMLALQAAEDRPAGRGEPRWKAINTVLTQHLGPDLDRLLRAGDKLAVERLHGVRLYHQSACRSLLKAAGEDGSLDEWVLTAPLLSVARMVELSDLMPDRTAQKVVTQMATRACRGSTQFPPDQLLALMRACQQVEYLLAGDVIDELVAWFINGVSQAFDEVEGRPDERFAMLSALERLNRDDATGLVAERALDVLDGLAVRVEDYRLVRRVDQLYRRAARKTWHEAPYFPVDQEEPVQQLLERKPDSADGIGVLFEAMNLRLSLVDHDWEITFPAYKTALNQAFRSATASELVLGLQGIRAPIPQFGTWLLTKWKEFPDLVRELLITQAGATDTAALIHAVARANVYTAYRILNDGPSGMLVRVLARRAGEARDAKGIGQLLSAARSVEDLFRESGSVFSTEMAEAVGADRIIELLNYDPRTSVRYHVIKGVWDAQASYRSEVLSDALSVVVDAVRRGRKQWGPEIALRLVSEPHLGAVALSELRNKLRRQDLLSGMTSATTAHARAVFHRLGRVVHPDLPALFLQQWELTPFVEGLATSSPTAALEVCAEVARTLTDADVPAVGREIAAATGGADQWARRLRMVRNEEAFVQAIRHLTAIDRATAGDTLDRLRDTPSHVTIGGRVADILMARLRRALLGEPTCAPAMLRAIHDVRPQLARDLLADVSADQHATFVFRGEIQQIQNPVTQSTAARDLLSVGVTREFGSAWIEPVYRVRIQGLPRFSSPRAITALLRMISAWDAGWGLAAAGEVNVQRVVGRLAFAGSTDVVDAIELARTMAALGNTAGAQRLLEELAGHDIARLAERLDVASLCALVDVLGEMIPEAVPRFSRALATALQTLVGQLVVSDERAHWLQAGRACRILNQAGAPSASVGEPPIAPNVAYAPAVAWAATGLNQPGWGADALGRAATRLTSLRSTPDATDLACLLSATGQGCAPELRRSRTDWDVGQAPLWLLRILYAEEATDPYLSSVLSACEPAIRERVNADINRPLWDASRLRLMLDARNFLRSRPGSQTPGDRAIE</sequence>
<comment type="caution">
    <text evidence="2">The sequence shown here is derived from an EMBL/GenBank/DDBJ whole genome shotgun (WGS) entry which is preliminary data.</text>
</comment>
<gene>
    <name evidence="2" type="ORF">E1286_34180</name>
</gene>
<evidence type="ECO:0000313" key="2">
    <source>
        <dbReference type="EMBL" id="TDD40717.1"/>
    </source>
</evidence>
<evidence type="ECO:0000313" key="3">
    <source>
        <dbReference type="Proteomes" id="UP000295302"/>
    </source>
</evidence>
<keyword evidence="3" id="KW-1185">Reference proteome</keyword>
<protein>
    <submittedName>
        <fullName evidence="2">Uncharacterized protein</fullName>
    </submittedName>
</protein>
<reference evidence="2 3" key="1">
    <citation type="submission" date="2019-03" db="EMBL/GenBank/DDBJ databases">
        <title>Draft genome sequences of novel Actinobacteria.</title>
        <authorList>
            <person name="Sahin N."/>
            <person name="Ay H."/>
            <person name="Saygin H."/>
        </authorList>
    </citation>
    <scope>NUCLEOTIDE SEQUENCE [LARGE SCALE GENOMIC DNA]</scope>
    <source>
        <strain evidence="2 3">CH32</strain>
    </source>
</reference>
<dbReference type="RefSeq" id="WP_132619177.1">
    <property type="nucleotide sequence ID" value="NZ_SMKQ01000156.1"/>
</dbReference>
<feature type="compositionally biased region" description="Low complexity" evidence="1">
    <location>
        <begin position="14"/>
        <end position="26"/>
    </location>
</feature>
<evidence type="ECO:0000256" key="1">
    <source>
        <dbReference type="SAM" id="MobiDB-lite"/>
    </source>
</evidence>
<name>A0A4V2YK31_9ACTN</name>
<dbReference type="Proteomes" id="UP000295302">
    <property type="component" value="Unassembled WGS sequence"/>
</dbReference>
<feature type="compositionally biased region" description="Basic and acidic residues" evidence="1">
    <location>
        <begin position="62"/>
        <end position="101"/>
    </location>
</feature>
<dbReference type="OrthoDB" id="3359641at2"/>
<dbReference type="EMBL" id="SMKQ01000156">
    <property type="protein sequence ID" value="TDD40717.1"/>
    <property type="molecule type" value="Genomic_DNA"/>
</dbReference>
<proteinExistence type="predicted"/>
<organism evidence="2 3">
    <name type="scientific">Nonomuraea terrae</name>
    <dbReference type="NCBI Taxonomy" id="2530383"/>
    <lineage>
        <taxon>Bacteria</taxon>
        <taxon>Bacillati</taxon>
        <taxon>Actinomycetota</taxon>
        <taxon>Actinomycetes</taxon>
        <taxon>Streptosporangiales</taxon>
        <taxon>Streptosporangiaceae</taxon>
        <taxon>Nonomuraea</taxon>
    </lineage>
</organism>
<feature type="region of interest" description="Disordered" evidence="1">
    <location>
        <begin position="1"/>
        <end position="133"/>
    </location>
</feature>